<dbReference type="AlphaFoldDB" id="A0A923F5T2"/>
<reference evidence="2" key="3">
    <citation type="submission" date="2021-06" db="EMBL/GenBank/DDBJ databases">
        <title>Updating the genus Pseudomonas: Description of 43 new species and partition of the Pseudomonas putida group.</title>
        <authorList>
            <person name="Girard L."/>
            <person name="Lood C."/>
            <person name="Vandamme P."/>
            <person name="Rokni-Zadeh H."/>
            <person name="Van Noort V."/>
            <person name="Hofte M."/>
            <person name="Lavigne R."/>
            <person name="De Mot R."/>
        </authorList>
    </citation>
    <scope>NUCLEOTIDE SEQUENCE</scope>
    <source>
        <strain evidence="2">SWRI153</strain>
    </source>
</reference>
<accession>A0A923F5T2</accession>
<dbReference type="RefSeq" id="WP_186533071.1">
    <property type="nucleotide sequence ID" value="NZ_JABWQP020000006.1"/>
</dbReference>
<sequence length="245" mass="26477">MSSFGLLVRNAGGATIIDSKFHNLGILLEQNIAVSTSAVYQLVFPYPVTSAAPPILAVRAWNNPALFYDSVQYLGGPGNWTGAVLAFIGNGGHTSQTIAIRVYAYNLRSISGYGMRVRNERGEVVFDSLLRPPVFERELGGAPQDWILVSGQPIAGAARMDIYRPASWITSSSIYLAVGMALDVELGQVAVNGVTVNAITYIRWGFAANGEPRLMLDSRTGFTTNYPGIPQAIYYSMPAIPIIKE</sequence>
<gene>
    <name evidence="2" type="ORF">HU727_015235</name>
    <name evidence="1" type="ORF">HU727_17965</name>
</gene>
<name>A0A923F5T2_9PSED</name>
<comment type="caution">
    <text evidence="1">The sequence shown here is derived from an EMBL/GenBank/DDBJ whole genome shotgun (WGS) entry which is preliminary data.</text>
</comment>
<dbReference type="EMBL" id="JABWQP020000006">
    <property type="protein sequence ID" value="MBV4486946.1"/>
    <property type="molecule type" value="Genomic_DNA"/>
</dbReference>
<evidence type="ECO:0000313" key="3">
    <source>
        <dbReference type="Proteomes" id="UP000648816"/>
    </source>
</evidence>
<dbReference type="Proteomes" id="UP000648816">
    <property type="component" value="Unassembled WGS sequence"/>
</dbReference>
<reference evidence="1 3" key="1">
    <citation type="journal article" date="2020" name="Microorganisms">
        <title>Reliable Identification of Environmental Pseudomonas Isolates Using the rpoD Gene.</title>
        <authorList>
            <consortium name="The Broad Institute Genome Sequencing Platform"/>
            <person name="Girard L."/>
            <person name="Lood C."/>
            <person name="Rokni-Zadeh H."/>
            <person name="van Noort V."/>
            <person name="Lavigne R."/>
            <person name="De Mot R."/>
        </authorList>
    </citation>
    <scope>NUCLEOTIDE SEQUENCE</scope>
    <source>
        <strain evidence="1 3">SWRI153</strain>
    </source>
</reference>
<keyword evidence="3" id="KW-1185">Reference proteome</keyword>
<reference evidence="1" key="2">
    <citation type="submission" date="2020-07" db="EMBL/GenBank/DDBJ databases">
        <authorList>
            <person name="Lood C."/>
            <person name="Girard L."/>
        </authorList>
    </citation>
    <scope>NUCLEOTIDE SEQUENCE</scope>
    <source>
        <strain evidence="1">SWRI153</strain>
    </source>
</reference>
<evidence type="ECO:0000313" key="1">
    <source>
        <dbReference type="EMBL" id="MBC3343526.1"/>
    </source>
</evidence>
<protein>
    <submittedName>
        <fullName evidence="1">Uncharacterized protein</fullName>
    </submittedName>
</protein>
<organism evidence="1">
    <name type="scientific">Pseudomonas khorasanensis</name>
    <dbReference type="NCBI Taxonomy" id="2745508"/>
    <lineage>
        <taxon>Bacteria</taxon>
        <taxon>Pseudomonadati</taxon>
        <taxon>Pseudomonadota</taxon>
        <taxon>Gammaproteobacteria</taxon>
        <taxon>Pseudomonadales</taxon>
        <taxon>Pseudomonadaceae</taxon>
        <taxon>Pseudomonas</taxon>
    </lineage>
</organism>
<dbReference type="EMBL" id="JABWQP010000010">
    <property type="protein sequence ID" value="MBC3343526.1"/>
    <property type="molecule type" value="Genomic_DNA"/>
</dbReference>
<evidence type="ECO:0000313" key="2">
    <source>
        <dbReference type="EMBL" id="MBV4486946.1"/>
    </source>
</evidence>
<proteinExistence type="predicted"/>